<dbReference type="RefSeq" id="WP_290401594.1">
    <property type="nucleotide sequence ID" value="NZ_JAUHLN010000005.1"/>
</dbReference>
<dbReference type="Proteomes" id="UP001168694">
    <property type="component" value="Unassembled WGS sequence"/>
</dbReference>
<protein>
    <submittedName>
        <fullName evidence="1">Uncharacterized protein</fullName>
    </submittedName>
</protein>
<comment type="caution">
    <text evidence="1">The sequence shown here is derived from an EMBL/GenBank/DDBJ whole genome shotgun (WGS) entry which is preliminary data.</text>
</comment>
<accession>A0ABT8EC64</accession>
<keyword evidence="2" id="KW-1185">Reference proteome</keyword>
<reference evidence="1" key="1">
    <citation type="submission" date="2023-06" db="EMBL/GenBank/DDBJ databases">
        <title>Draft Genome Sequences of Representative Paenibacillus Polymyxa, Bacillus cereus, Fictibacillus sp., and Brevibacillus agri Strains Isolated from Amazonian Dark Earth.</title>
        <authorList>
            <person name="Pellegrinetti T.A."/>
            <person name="Cunha I.C.M."/>
            <person name="Chaves M.G."/>
            <person name="Freitas A.S."/>
            <person name="Silva A.V.R."/>
            <person name="Tsai S.M."/>
            <person name="Mendes L.W."/>
        </authorList>
    </citation>
    <scope>NUCLEOTIDE SEQUENCE</scope>
    <source>
        <strain evidence="1">CENA-BCM004</strain>
    </source>
</reference>
<proteinExistence type="predicted"/>
<dbReference type="EMBL" id="JAUHLN010000005">
    <property type="protein sequence ID" value="MDN4075490.1"/>
    <property type="molecule type" value="Genomic_DNA"/>
</dbReference>
<sequence>MLNINIARKQLNTKLKSGATFTEDDVNMALTISQNTGHTDDKVLFAKIKYAYESHQLKNQAAFRDKKSN</sequence>
<organism evidence="1 2">
    <name type="scientific">Fictibacillus terranigra</name>
    <dbReference type="NCBI Taxonomy" id="3058424"/>
    <lineage>
        <taxon>Bacteria</taxon>
        <taxon>Bacillati</taxon>
        <taxon>Bacillota</taxon>
        <taxon>Bacilli</taxon>
        <taxon>Bacillales</taxon>
        <taxon>Fictibacillaceae</taxon>
        <taxon>Fictibacillus</taxon>
    </lineage>
</organism>
<name>A0ABT8EC64_9BACL</name>
<evidence type="ECO:0000313" key="2">
    <source>
        <dbReference type="Proteomes" id="UP001168694"/>
    </source>
</evidence>
<evidence type="ECO:0000313" key="1">
    <source>
        <dbReference type="EMBL" id="MDN4075490.1"/>
    </source>
</evidence>
<gene>
    <name evidence="1" type="ORF">QYF49_21255</name>
</gene>